<dbReference type="SUPFAM" id="SSF51905">
    <property type="entry name" value="FAD/NAD(P)-binding domain"/>
    <property type="match status" value="1"/>
</dbReference>
<reference evidence="8 9" key="1">
    <citation type="submission" date="2023-01" db="EMBL/GenBank/DDBJ databases">
        <title>Novel species of the genus Asticcacaulis isolated from rivers.</title>
        <authorList>
            <person name="Lu H."/>
        </authorList>
    </citation>
    <scope>NUCLEOTIDE SEQUENCE [LARGE SCALE GENOMIC DNA]</scope>
    <source>
        <strain evidence="8 9">BYS171W</strain>
    </source>
</reference>
<dbReference type="InterPro" id="IPR002937">
    <property type="entry name" value="Amino_oxidase"/>
</dbReference>
<name>A0ABT5HRH6_9CAUL</name>
<evidence type="ECO:0000256" key="6">
    <source>
        <dbReference type="ARBA" id="ARBA00047321"/>
    </source>
</evidence>
<comment type="caution">
    <text evidence="8">The sequence shown here is derived from an EMBL/GenBank/DDBJ whole genome shotgun (WGS) entry which is preliminary data.</text>
</comment>
<sequence length="520" mass="56229">MGLDVTTRRDILMRFGAVAGTAGAYAAMHALGLSGDEAWAGTPDLQPGSGKGVRVVILGAGVAGMSAAYELRKAGYDCLILEARTRSGGRNFTVRKGTVIDYGDGTVQTCAFDEGHYFNAGPARIPSHHQATLGYCREFGIAMETEVNWSGTARIQTDRLNGGKAFEMRQAIFDFRGHMAELLAKVAQKGALDDKFSATDRDQLIAGLGQWGGLGETLTYDGCEGAGFEIEPAAGKVRGQHRKPLPMSVVGDPFVQGMAGFADLIDMQATMQQPVGGMDRIPAAFEAHLPGVIRFGCEVKRIRKKGKGVEVYYLDKAAGTPQVAVADYCISTLPLPVMNKIDSDLSKPVKAAIARNAVIGDGYKIAFQGPRFWETEAHIYGGLSFTDRETFITWYPSNGFHQPEGVLVAGYNFNGDMGKRSFPDQVAYARDTIERLHPGRSGLLRAPVSVHWGRMPYSEGLAAHITERDPAGYELLIQPDGPIYLAGDYLSYVTAWQQGAFCSAHRVVNMIADRQKSLKA</sequence>
<dbReference type="InterPro" id="IPR036188">
    <property type="entry name" value="FAD/NAD-bd_sf"/>
</dbReference>
<evidence type="ECO:0000313" key="8">
    <source>
        <dbReference type="EMBL" id="MDC7682552.1"/>
    </source>
</evidence>
<dbReference type="Gene3D" id="3.90.660.10">
    <property type="match status" value="1"/>
</dbReference>
<accession>A0ABT5HRH6</accession>
<gene>
    <name evidence="8" type="ORF">PQU92_04650</name>
</gene>
<dbReference type="InterPro" id="IPR006311">
    <property type="entry name" value="TAT_signal"/>
</dbReference>
<keyword evidence="9" id="KW-1185">Reference proteome</keyword>
<comment type="pathway">
    <text evidence="1">Plant hormone metabolism; auxin biosynthesis.</text>
</comment>
<proteinExistence type="inferred from homology"/>
<dbReference type="InterPro" id="IPR050281">
    <property type="entry name" value="Flavin_monoamine_oxidase"/>
</dbReference>
<dbReference type="PANTHER" id="PTHR10742:SF410">
    <property type="entry name" value="LYSINE-SPECIFIC HISTONE DEMETHYLASE 2"/>
    <property type="match status" value="1"/>
</dbReference>
<dbReference type="RefSeq" id="WP_272747037.1">
    <property type="nucleotide sequence ID" value="NZ_JAQQKX010000002.1"/>
</dbReference>
<dbReference type="Pfam" id="PF01593">
    <property type="entry name" value="Amino_oxidase"/>
    <property type="match status" value="1"/>
</dbReference>
<evidence type="ECO:0000256" key="5">
    <source>
        <dbReference type="ARBA" id="ARBA00023070"/>
    </source>
</evidence>
<dbReference type="SUPFAM" id="SSF54373">
    <property type="entry name" value="FAD-linked reductases, C-terminal domain"/>
    <property type="match status" value="1"/>
</dbReference>
<dbReference type="EMBL" id="JAQQKX010000002">
    <property type="protein sequence ID" value="MDC7682552.1"/>
    <property type="molecule type" value="Genomic_DNA"/>
</dbReference>
<dbReference type="Gene3D" id="3.50.50.60">
    <property type="entry name" value="FAD/NAD(P)-binding domain"/>
    <property type="match status" value="1"/>
</dbReference>
<evidence type="ECO:0000256" key="1">
    <source>
        <dbReference type="ARBA" id="ARBA00004814"/>
    </source>
</evidence>
<dbReference type="EC" id="1.13.12.3" evidence="3"/>
<feature type="domain" description="Amine oxidase" evidence="7">
    <location>
        <begin position="62"/>
        <end position="509"/>
    </location>
</feature>
<comment type="similarity">
    <text evidence="2">Belongs to the tryptophan 2-monooxygenase family.</text>
</comment>
<evidence type="ECO:0000256" key="2">
    <source>
        <dbReference type="ARBA" id="ARBA00005833"/>
    </source>
</evidence>
<evidence type="ECO:0000256" key="3">
    <source>
        <dbReference type="ARBA" id="ARBA00012535"/>
    </source>
</evidence>
<dbReference type="Gene3D" id="1.20.1440.240">
    <property type="match status" value="1"/>
</dbReference>
<dbReference type="Proteomes" id="UP001214854">
    <property type="component" value="Unassembled WGS sequence"/>
</dbReference>
<evidence type="ECO:0000256" key="4">
    <source>
        <dbReference type="ARBA" id="ARBA00017871"/>
    </source>
</evidence>
<keyword evidence="5" id="KW-0073">Auxin biosynthesis</keyword>
<dbReference type="PANTHER" id="PTHR10742">
    <property type="entry name" value="FLAVIN MONOAMINE OXIDASE"/>
    <property type="match status" value="1"/>
</dbReference>
<evidence type="ECO:0000313" key="9">
    <source>
        <dbReference type="Proteomes" id="UP001214854"/>
    </source>
</evidence>
<protein>
    <recommendedName>
        <fullName evidence="4">Tryptophan 2-monooxygenase</fullName>
        <ecNumber evidence="3">1.13.12.3</ecNumber>
    </recommendedName>
</protein>
<comment type="catalytic activity">
    <reaction evidence="6">
        <text>L-tryptophan + O2 = indole-3-acetamide + CO2 + H2O</text>
        <dbReference type="Rhea" id="RHEA:16165"/>
        <dbReference type="ChEBI" id="CHEBI:15377"/>
        <dbReference type="ChEBI" id="CHEBI:15379"/>
        <dbReference type="ChEBI" id="CHEBI:16031"/>
        <dbReference type="ChEBI" id="CHEBI:16526"/>
        <dbReference type="ChEBI" id="CHEBI:57912"/>
        <dbReference type="EC" id="1.13.12.3"/>
    </reaction>
</comment>
<evidence type="ECO:0000259" key="7">
    <source>
        <dbReference type="Pfam" id="PF01593"/>
    </source>
</evidence>
<organism evidence="8 9">
    <name type="scientific">Asticcacaulis aquaticus</name>
    <dbReference type="NCBI Taxonomy" id="2984212"/>
    <lineage>
        <taxon>Bacteria</taxon>
        <taxon>Pseudomonadati</taxon>
        <taxon>Pseudomonadota</taxon>
        <taxon>Alphaproteobacteria</taxon>
        <taxon>Caulobacterales</taxon>
        <taxon>Caulobacteraceae</taxon>
        <taxon>Asticcacaulis</taxon>
    </lineage>
</organism>
<dbReference type="PROSITE" id="PS51318">
    <property type="entry name" value="TAT"/>
    <property type="match status" value="1"/>
</dbReference>